<evidence type="ECO:0000256" key="1">
    <source>
        <dbReference type="ARBA" id="ARBA00004141"/>
    </source>
</evidence>
<keyword evidence="2 5" id="KW-0812">Transmembrane</keyword>
<evidence type="ECO:0000256" key="3">
    <source>
        <dbReference type="ARBA" id="ARBA00022989"/>
    </source>
</evidence>
<keyword evidence="4 5" id="KW-0472">Membrane</keyword>
<evidence type="ECO:0000256" key="2">
    <source>
        <dbReference type="ARBA" id="ARBA00022692"/>
    </source>
</evidence>
<feature type="transmembrane region" description="Helical" evidence="5">
    <location>
        <begin position="33"/>
        <end position="54"/>
    </location>
</feature>
<evidence type="ECO:0008006" key="8">
    <source>
        <dbReference type="Google" id="ProtNLM"/>
    </source>
</evidence>
<dbReference type="GO" id="GO:0016020">
    <property type="term" value="C:membrane"/>
    <property type="evidence" value="ECO:0007669"/>
    <property type="project" value="UniProtKB-SubCell"/>
</dbReference>
<proteinExistence type="predicted"/>
<dbReference type="Proteomes" id="UP000541610">
    <property type="component" value="Unassembled WGS sequence"/>
</dbReference>
<dbReference type="EMBL" id="JABANP010000023">
    <property type="protein sequence ID" value="KAF4695171.1"/>
    <property type="molecule type" value="Genomic_DNA"/>
</dbReference>
<feature type="transmembrane region" description="Helical" evidence="5">
    <location>
        <begin position="97"/>
        <end position="118"/>
    </location>
</feature>
<evidence type="ECO:0000256" key="5">
    <source>
        <dbReference type="SAM" id="Phobius"/>
    </source>
</evidence>
<accession>A0A7J6PIH4</accession>
<dbReference type="OrthoDB" id="442083at2759"/>
<comment type="subcellular location">
    <subcellularLocation>
        <location evidence="1">Membrane</location>
        <topology evidence="1">Multi-pass membrane protein</topology>
    </subcellularLocation>
</comment>
<gene>
    <name evidence="6" type="ORF">FOZ60_005494</name>
</gene>
<organism evidence="6 7">
    <name type="scientific">Perkinsus olseni</name>
    <name type="common">Perkinsus atlanticus</name>
    <dbReference type="NCBI Taxonomy" id="32597"/>
    <lineage>
        <taxon>Eukaryota</taxon>
        <taxon>Sar</taxon>
        <taxon>Alveolata</taxon>
        <taxon>Perkinsozoa</taxon>
        <taxon>Perkinsea</taxon>
        <taxon>Perkinsida</taxon>
        <taxon>Perkinsidae</taxon>
        <taxon>Perkinsus</taxon>
    </lineage>
</organism>
<dbReference type="Pfam" id="PF08507">
    <property type="entry name" value="COPI_assoc"/>
    <property type="match status" value="1"/>
</dbReference>
<dbReference type="AlphaFoldDB" id="A0A7J6PIH4"/>
<protein>
    <recommendedName>
        <fullName evidence="8">COPI associated protein</fullName>
    </recommendedName>
</protein>
<feature type="transmembrane region" description="Helical" evidence="5">
    <location>
        <begin position="66"/>
        <end position="85"/>
    </location>
</feature>
<keyword evidence="3 5" id="KW-1133">Transmembrane helix</keyword>
<evidence type="ECO:0000313" key="6">
    <source>
        <dbReference type="EMBL" id="KAF4695171.1"/>
    </source>
</evidence>
<name>A0A7J6PIH4_PEROL</name>
<reference evidence="6 7" key="1">
    <citation type="submission" date="2020-04" db="EMBL/GenBank/DDBJ databases">
        <title>Perkinsus olseni comparative genomics.</title>
        <authorList>
            <person name="Bogema D.R."/>
        </authorList>
    </citation>
    <scope>NUCLEOTIDE SEQUENCE [LARGE SCALE GENOMIC DNA]</scope>
    <source>
        <strain evidence="6">00978-12</strain>
    </source>
</reference>
<comment type="caution">
    <text evidence="6">The sequence shown here is derived from an EMBL/GenBank/DDBJ whole genome shotgun (WGS) entry which is preliminary data.</text>
</comment>
<dbReference type="InterPro" id="IPR013714">
    <property type="entry name" value="Golgi_TVP15"/>
</dbReference>
<evidence type="ECO:0000313" key="7">
    <source>
        <dbReference type="Proteomes" id="UP000541610"/>
    </source>
</evidence>
<feature type="transmembrane region" description="Helical" evidence="5">
    <location>
        <begin position="130"/>
        <end position="152"/>
    </location>
</feature>
<sequence>MENSTANTATAGSSFKEKARTAWSDLMGNSNPILRIAGIVGAFLIVLIAFFGFFRFFNLVLSPLSYMLSIFYMIFGLTLLAVEVAPSWFLSEAILRWAPFLGTLIGRGLVYLYIGLLYVTGGAQNGVTSWTYLIIGIYLLLLAIANFVVGYIDSRSASSPTSNV</sequence>
<evidence type="ECO:0000256" key="4">
    <source>
        <dbReference type="ARBA" id="ARBA00023136"/>
    </source>
</evidence>